<protein>
    <submittedName>
        <fullName evidence="1">Uncharacterized protein</fullName>
    </submittedName>
</protein>
<reference evidence="1" key="1">
    <citation type="submission" date="2021-02" db="EMBL/GenBank/DDBJ databases">
        <title>Infant gut strain persistence is associated with maternal origin, phylogeny, and functional potential including surface adhesion and iron acquisition.</title>
        <authorList>
            <person name="Lou Y.C."/>
        </authorList>
    </citation>
    <scope>NUCLEOTIDE SEQUENCE</scope>
    <source>
        <strain evidence="1">L3_108_031G1_dasL3_108_031G1_concoct_20</strain>
    </source>
</reference>
<accession>A0A942WPQ7</accession>
<sequence>MATQELKSILSDVEIYCEEDLYKIKEILEENNVNIYKIDCDLAYDSCGYDVYYYCVAYYYNNQLEIITGTWAVY</sequence>
<gene>
    <name evidence="1" type="ORF">KHZ90_09790</name>
</gene>
<dbReference type="EMBL" id="JAGZMU010000008">
    <property type="protein sequence ID" value="MBS4894047.1"/>
    <property type="molecule type" value="Genomic_DNA"/>
</dbReference>
<dbReference type="RefSeq" id="WP_278468520.1">
    <property type="nucleotide sequence ID" value="NZ_JAGZMU010000008.1"/>
</dbReference>
<dbReference type="Proteomes" id="UP000778864">
    <property type="component" value="Unassembled WGS sequence"/>
</dbReference>
<proteinExistence type="predicted"/>
<dbReference type="AlphaFoldDB" id="A0A942WPQ7"/>
<name>A0A942WPQ7_VEIPA</name>
<evidence type="ECO:0000313" key="1">
    <source>
        <dbReference type="EMBL" id="MBS4894047.1"/>
    </source>
</evidence>
<organism evidence="1 2">
    <name type="scientific">Veillonella parvula</name>
    <name type="common">Staphylococcus parvulus</name>
    <dbReference type="NCBI Taxonomy" id="29466"/>
    <lineage>
        <taxon>Bacteria</taxon>
        <taxon>Bacillati</taxon>
        <taxon>Bacillota</taxon>
        <taxon>Negativicutes</taxon>
        <taxon>Veillonellales</taxon>
        <taxon>Veillonellaceae</taxon>
        <taxon>Veillonella</taxon>
    </lineage>
</organism>
<comment type="caution">
    <text evidence="1">The sequence shown here is derived from an EMBL/GenBank/DDBJ whole genome shotgun (WGS) entry which is preliminary data.</text>
</comment>
<evidence type="ECO:0000313" key="2">
    <source>
        <dbReference type="Proteomes" id="UP000778864"/>
    </source>
</evidence>